<protein>
    <submittedName>
        <fullName evidence="2">Uncharacterized protein</fullName>
    </submittedName>
</protein>
<reference evidence="2" key="1">
    <citation type="journal article" date="2022" name="bioRxiv">
        <title>Sequencing and chromosome-scale assembly of the giantPleurodeles waltlgenome.</title>
        <authorList>
            <person name="Brown T."/>
            <person name="Elewa A."/>
            <person name="Iarovenko S."/>
            <person name="Subramanian E."/>
            <person name="Araus A.J."/>
            <person name="Petzold A."/>
            <person name="Susuki M."/>
            <person name="Suzuki K.-i.T."/>
            <person name="Hayashi T."/>
            <person name="Toyoda A."/>
            <person name="Oliveira C."/>
            <person name="Osipova E."/>
            <person name="Leigh N.D."/>
            <person name="Simon A."/>
            <person name="Yun M.H."/>
        </authorList>
    </citation>
    <scope>NUCLEOTIDE SEQUENCE</scope>
    <source>
        <strain evidence="2">20211129_DDA</strain>
        <tissue evidence="2">Liver</tissue>
    </source>
</reference>
<feature type="region of interest" description="Disordered" evidence="1">
    <location>
        <begin position="1"/>
        <end position="214"/>
    </location>
</feature>
<evidence type="ECO:0000313" key="2">
    <source>
        <dbReference type="EMBL" id="KAJ1213485.1"/>
    </source>
</evidence>
<feature type="compositionally biased region" description="Basic and acidic residues" evidence="1">
    <location>
        <begin position="168"/>
        <end position="184"/>
    </location>
</feature>
<feature type="compositionally biased region" description="Basic and acidic residues" evidence="1">
    <location>
        <begin position="144"/>
        <end position="160"/>
    </location>
</feature>
<gene>
    <name evidence="2" type="ORF">NDU88_001122</name>
</gene>
<comment type="caution">
    <text evidence="2">The sequence shown here is derived from an EMBL/GenBank/DDBJ whole genome shotgun (WGS) entry which is preliminary data.</text>
</comment>
<proteinExistence type="predicted"/>
<feature type="compositionally biased region" description="Low complexity" evidence="1">
    <location>
        <begin position="29"/>
        <end position="40"/>
    </location>
</feature>
<dbReference type="AlphaFoldDB" id="A0AAV7WHH7"/>
<organism evidence="2 3">
    <name type="scientific">Pleurodeles waltl</name>
    <name type="common">Iberian ribbed newt</name>
    <dbReference type="NCBI Taxonomy" id="8319"/>
    <lineage>
        <taxon>Eukaryota</taxon>
        <taxon>Metazoa</taxon>
        <taxon>Chordata</taxon>
        <taxon>Craniata</taxon>
        <taxon>Vertebrata</taxon>
        <taxon>Euteleostomi</taxon>
        <taxon>Amphibia</taxon>
        <taxon>Batrachia</taxon>
        <taxon>Caudata</taxon>
        <taxon>Salamandroidea</taxon>
        <taxon>Salamandridae</taxon>
        <taxon>Pleurodelinae</taxon>
        <taxon>Pleurodeles</taxon>
    </lineage>
</organism>
<evidence type="ECO:0000256" key="1">
    <source>
        <dbReference type="SAM" id="MobiDB-lite"/>
    </source>
</evidence>
<name>A0AAV7WHH7_PLEWA</name>
<keyword evidence="3" id="KW-1185">Reference proteome</keyword>
<accession>A0AAV7WHH7</accession>
<sequence length="214" mass="23365">MRNDRGPPHPDTSAELGAPKPPPSQHSTAAPRVAARGGRPSRLDRAASTTEPRPSSPGRPINHSKRGGKGARPDNDRRRFPPSTTHHLALQHEPQVSSPVTSTISGVQQQPALLQTGPTLRIGPAATRPPPPGCTLRARGRPKLTREVHGQKRPPRDHLRNRPLHAPLQRDMKPLPAAHADERQPTQPGRPLLQARPRLSPLHVSSPREHPQQK</sequence>
<dbReference type="EMBL" id="JANPWB010000001">
    <property type="protein sequence ID" value="KAJ1213485.1"/>
    <property type="molecule type" value="Genomic_DNA"/>
</dbReference>
<feature type="compositionally biased region" description="Polar residues" evidence="1">
    <location>
        <begin position="94"/>
        <end position="118"/>
    </location>
</feature>
<evidence type="ECO:0000313" key="3">
    <source>
        <dbReference type="Proteomes" id="UP001066276"/>
    </source>
</evidence>
<dbReference type="Proteomes" id="UP001066276">
    <property type="component" value="Chromosome 1_1"/>
</dbReference>